<dbReference type="InterPro" id="IPR003819">
    <property type="entry name" value="TauD/TfdA-like"/>
</dbReference>
<comment type="caution">
    <text evidence="3">The sequence shown here is derived from an EMBL/GenBank/DDBJ whole genome shotgun (WGS) entry which is preliminary data.</text>
</comment>
<dbReference type="EMBL" id="JAEUXJ010000001">
    <property type="protein sequence ID" value="MBL6454368.1"/>
    <property type="molecule type" value="Genomic_DNA"/>
</dbReference>
<evidence type="ECO:0000256" key="1">
    <source>
        <dbReference type="ARBA" id="ARBA00023002"/>
    </source>
</evidence>
<evidence type="ECO:0000259" key="2">
    <source>
        <dbReference type="Pfam" id="PF02668"/>
    </source>
</evidence>
<dbReference type="Proteomes" id="UP000606490">
    <property type="component" value="Unassembled WGS sequence"/>
</dbReference>
<evidence type="ECO:0000313" key="4">
    <source>
        <dbReference type="Proteomes" id="UP000606490"/>
    </source>
</evidence>
<dbReference type="Pfam" id="PF02668">
    <property type="entry name" value="TauD"/>
    <property type="match status" value="1"/>
</dbReference>
<proteinExistence type="predicted"/>
<reference evidence="3 4" key="1">
    <citation type="submission" date="2021-01" db="EMBL/GenBank/DDBJ databases">
        <title>Belnapia mucosa sp. nov. and Belnapia arida sp. nov., isolated from the Tabernas Desert (Almeria, Spain).</title>
        <authorList>
            <person name="Molina-Menor E."/>
            <person name="Vidal-Verdu A."/>
            <person name="Calonge A."/>
            <person name="Satari L."/>
            <person name="Pereto Magraner J."/>
            <person name="Porcar Miralles M."/>
        </authorList>
    </citation>
    <scope>NUCLEOTIDE SEQUENCE [LARGE SCALE GENOMIC DNA]</scope>
    <source>
        <strain evidence="3 4">T6</strain>
    </source>
</reference>
<gene>
    <name evidence="3" type="ORF">JMJ55_03465</name>
</gene>
<dbReference type="InterPro" id="IPR042098">
    <property type="entry name" value="TauD-like_sf"/>
</dbReference>
<protein>
    <recommendedName>
        <fullName evidence="2">TauD/TfdA-like domain-containing protein</fullName>
    </recommendedName>
</protein>
<accession>A0ABS1UY22</accession>
<name>A0ABS1UY22_9PROT</name>
<dbReference type="SUPFAM" id="SSF51197">
    <property type="entry name" value="Clavaminate synthase-like"/>
    <property type="match status" value="1"/>
</dbReference>
<organism evidence="3 4">
    <name type="scientific">Belnapia mucosa</name>
    <dbReference type="NCBI Taxonomy" id="2804532"/>
    <lineage>
        <taxon>Bacteria</taxon>
        <taxon>Pseudomonadati</taxon>
        <taxon>Pseudomonadota</taxon>
        <taxon>Alphaproteobacteria</taxon>
        <taxon>Acetobacterales</taxon>
        <taxon>Roseomonadaceae</taxon>
        <taxon>Belnapia</taxon>
    </lineage>
</organism>
<keyword evidence="1" id="KW-0560">Oxidoreductase</keyword>
<dbReference type="Gene3D" id="3.60.130.10">
    <property type="entry name" value="Clavaminate synthase-like"/>
    <property type="match status" value="1"/>
</dbReference>
<sequence>MTLPPRLVPQLGPAAWSGAALAPADWMIPVGAEVVAELAEADPARRPHLQGILQTVAERLEQGHGFCLLRGLALEAPEAALLALGSQLGTPLPQNAAGLLVGELGGNTRFQADPADAVATLCLQQPPEGGSLTLVAAAALHNALLKSDRAALAVLHREFPHGDPAAPTPLPVLGTAEGAFFGRYDPEALIEAALDPAQAEALAALDAAAEAPGQALTLPLHTGDLLFHNPQLVWLRLGAAMPGRRLLRLWLAMPEARPLPEGFRRILRESAAAPASMVGG</sequence>
<evidence type="ECO:0000313" key="3">
    <source>
        <dbReference type="EMBL" id="MBL6454368.1"/>
    </source>
</evidence>
<feature type="domain" description="TauD/TfdA-like" evidence="2">
    <location>
        <begin position="50"/>
        <end position="230"/>
    </location>
</feature>
<keyword evidence="4" id="KW-1185">Reference proteome</keyword>
<dbReference type="RefSeq" id="WP_202824076.1">
    <property type="nucleotide sequence ID" value="NZ_JAEUXJ010000001.1"/>
</dbReference>